<proteinExistence type="predicted"/>
<dbReference type="InterPro" id="IPR002575">
    <property type="entry name" value="Aminoglycoside_PTrfase"/>
</dbReference>
<evidence type="ECO:0000259" key="1">
    <source>
        <dbReference type="Pfam" id="PF01636"/>
    </source>
</evidence>
<keyword evidence="3" id="KW-1185">Reference proteome</keyword>
<sequence length="266" mass="30234">MLHTHEISVTDDVVRKTYVSWAQDEPGREWQALVHLDRHAPGLAPRPIARLEVDDRPVIDMALVAGLPLTEALSREQTSALAGAFLRLFAVPVPADLRLRAHDPTSFRERFRWWLEADHDWDACQDPDGVRHAVDAARRWLVRHPPTPDWIDDPVIALGDGNLDNVLWDGRACRLVDWEEYGVSDLSYEVADVLEHASSRLERRLDSSALLAELALTADQRERVEHHRRTFACFWLAMLLPGRPGWHRNPPGSTEDQASRVLELVG</sequence>
<feature type="domain" description="Aminoglycoside phosphotransferase" evidence="1">
    <location>
        <begin position="14"/>
        <end position="207"/>
    </location>
</feature>
<protein>
    <submittedName>
        <fullName evidence="2">Aminoglycoside phosphotransferase family protein</fullName>
    </submittedName>
</protein>
<evidence type="ECO:0000313" key="3">
    <source>
        <dbReference type="Proteomes" id="UP000649289"/>
    </source>
</evidence>
<reference evidence="2 3" key="1">
    <citation type="submission" date="2020-09" db="EMBL/GenBank/DDBJ databases">
        <title>novel species in genus Nocardioides.</title>
        <authorList>
            <person name="Zhang G."/>
        </authorList>
    </citation>
    <scope>NUCLEOTIDE SEQUENCE [LARGE SCALE GENOMIC DNA]</scope>
    <source>
        <strain evidence="2 3">19197</strain>
    </source>
</reference>
<dbReference type="Proteomes" id="UP000649289">
    <property type="component" value="Unassembled WGS sequence"/>
</dbReference>
<name>A0ABR8MF39_9ACTN</name>
<dbReference type="Gene3D" id="3.90.1200.10">
    <property type="match status" value="1"/>
</dbReference>
<dbReference type="Pfam" id="PF01636">
    <property type="entry name" value="APH"/>
    <property type="match status" value="1"/>
</dbReference>
<evidence type="ECO:0000313" key="2">
    <source>
        <dbReference type="EMBL" id="MBD3914713.1"/>
    </source>
</evidence>
<dbReference type="SUPFAM" id="SSF56112">
    <property type="entry name" value="Protein kinase-like (PK-like)"/>
    <property type="match status" value="1"/>
</dbReference>
<dbReference type="InterPro" id="IPR011009">
    <property type="entry name" value="Kinase-like_dom_sf"/>
</dbReference>
<organism evidence="2 3">
    <name type="scientific">Nocardioides hwasunensis</name>
    <dbReference type="NCBI Taxonomy" id="397258"/>
    <lineage>
        <taxon>Bacteria</taxon>
        <taxon>Bacillati</taxon>
        <taxon>Actinomycetota</taxon>
        <taxon>Actinomycetes</taxon>
        <taxon>Propionibacteriales</taxon>
        <taxon>Nocardioidaceae</taxon>
        <taxon>Nocardioides</taxon>
    </lineage>
</organism>
<dbReference type="RefSeq" id="WP_191199024.1">
    <property type="nucleotide sequence ID" value="NZ_BAAAPA010000004.1"/>
</dbReference>
<comment type="caution">
    <text evidence="2">The sequence shown here is derived from an EMBL/GenBank/DDBJ whole genome shotgun (WGS) entry which is preliminary data.</text>
</comment>
<dbReference type="EMBL" id="JACXYY010000003">
    <property type="protein sequence ID" value="MBD3914713.1"/>
    <property type="molecule type" value="Genomic_DNA"/>
</dbReference>
<gene>
    <name evidence="2" type="ORF">IEZ25_08820</name>
</gene>
<accession>A0ABR8MF39</accession>